<sequence length="521" mass="58477">MDPFSLTLGALGITEFALSRISNLRRLINSLSEANDVMQDVTSNLEAIERPLAALENLQISDSTTYAETREVLEKTGVAEAVNICGQACAGFTKKLEQWTKHSSSTKLSLRDRLSVGLWNKEKIQTFRTQVATCQAIVQFAIDSAQLIIIVRCENASKTAREETEKQLRALETSIQEHIELTKRKQDEALQHKEELENPEYESEDEDHDAQRALAIPEIEEQSRVLEADQTASRAVYQLLSKLIMASTSFRDLNHHVQIGVQIGPIDSLRPERPETSASPLSTVPFAQDPDFVSRDTLLDRIQEESSVPGSRIALVGLGGVGKTQLAIAYSYQVRSQSPQTWVFWIHASNEARFKESLRDIADQVKIPGRQDPKVNLFELVESWLRDEKIGKWVCILDNLDDDQLLSSSSSSAADKGDSTKNPTNAPKKPLLEYIPRSRNGFVIITSRPREIALRMVNHNGLVEVKPMERSEAQELLQRKLEKPSHSQESQHLVEALDFMPLAIVQAASYIRNRAPRYSVS</sequence>
<dbReference type="Gene3D" id="3.40.50.300">
    <property type="entry name" value="P-loop containing nucleotide triphosphate hydrolases"/>
    <property type="match status" value="1"/>
</dbReference>
<dbReference type="InterPro" id="IPR027417">
    <property type="entry name" value="P-loop_NTPase"/>
</dbReference>
<dbReference type="STRING" id="29845.A0A1V6S6Q4"/>
<keyword evidence="4" id="KW-1185">Reference proteome</keyword>
<accession>A0A1V6S6Q4</accession>
<feature type="region of interest" description="Disordered" evidence="1">
    <location>
        <begin position="407"/>
        <end position="431"/>
    </location>
</feature>
<dbReference type="AlphaFoldDB" id="A0A1V6S6Q4"/>
<feature type="domain" description="Azaphilone pigments biosynthesis cluster protein L N-terminal" evidence="2">
    <location>
        <begin position="1"/>
        <end position="216"/>
    </location>
</feature>
<evidence type="ECO:0000259" key="2">
    <source>
        <dbReference type="Pfam" id="PF17111"/>
    </source>
</evidence>
<evidence type="ECO:0000313" key="4">
    <source>
        <dbReference type="Proteomes" id="UP000191518"/>
    </source>
</evidence>
<comment type="caution">
    <text evidence="3">The sequence shown here is derived from an EMBL/GenBank/DDBJ whole genome shotgun (WGS) entry which is preliminary data.</text>
</comment>
<dbReference type="InterPro" id="IPR031348">
    <property type="entry name" value="PigL_N"/>
</dbReference>
<dbReference type="Pfam" id="PF17111">
    <property type="entry name" value="PigL_N"/>
    <property type="match status" value="1"/>
</dbReference>
<evidence type="ECO:0000256" key="1">
    <source>
        <dbReference type="SAM" id="MobiDB-lite"/>
    </source>
</evidence>
<dbReference type="EMBL" id="MDYP01000006">
    <property type="protein sequence ID" value="OQE09546.1"/>
    <property type="molecule type" value="Genomic_DNA"/>
</dbReference>
<proteinExistence type="predicted"/>
<dbReference type="Proteomes" id="UP000191518">
    <property type="component" value="Unassembled WGS sequence"/>
</dbReference>
<dbReference type="SUPFAM" id="SSF52540">
    <property type="entry name" value="P-loop containing nucleoside triphosphate hydrolases"/>
    <property type="match status" value="1"/>
</dbReference>
<organism evidence="3 4">
    <name type="scientific">Penicillium vulpinum</name>
    <dbReference type="NCBI Taxonomy" id="29845"/>
    <lineage>
        <taxon>Eukaryota</taxon>
        <taxon>Fungi</taxon>
        <taxon>Dikarya</taxon>
        <taxon>Ascomycota</taxon>
        <taxon>Pezizomycotina</taxon>
        <taxon>Eurotiomycetes</taxon>
        <taxon>Eurotiomycetidae</taxon>
        <taxon>Eurotiales</taxon>
        <taxon>Aspergillaceae</taxon>
        <taxon>Penicillium</taxon>
    </lineage>
</organism>
<protein>
    <recommendedName>
        <fullName evidence="2">Azaphilone pigments biosynthesis cluster protein L N-terminal domain-containing protein</fullName>
    </recommendedName>
</protein>
<name>A0A1V6S6Q4_9EURO</name>
<gene>
    <name evidence="3" type="ORF">PENVUL_c006G04981</name>
</gene>
<reference evidence="4" key="1">
    <citation type="journal article" date="2017" name="Nat. Microbiol.">
        <title>Global analysis of biosynthetic gene clusters reveals vast potential of secondary metabolite production in Penicillium species.</title>
        <authorList>
            <person name="Nielsen J.C."/>
            <person name="Grijseels S."/>
            <person name="Prigent S."/>
            <person name="Ji B."/>
            <person name="Dainat J."/>
            <person name="Nielsen K.F."/>
            <person name="Frisvad J.C."/>
            <person name="Workman M."/>
            <person name="Nielsen J."/>
        </authorList>
    </citation>
    <scope>NUCLEOTIDE SEQUENCE [LARGE SCALE GENOMIC DNA]</scope>
    <source>
        <strain evidence="4">IBT 29486</strain>
    </source>
</reference>
<evidence type="ECO:0000313" key="3">
    <source>
        <dbReference type="EMBL" id="OQE09546.1"/>
    </source>
</evidence>
<dbReference type="PANTHER" id="PTHR35205:SF1">
    <property type="entry name" value="ZU5 DOMAIN-CONTAINING PROTEIN"/>
    <property type="match status" value="1"/>
</dbReference>
<dbReference type="PANTHER" id="PTHR35205">
    <property type="entry name" value="NB-ARC AND TPR DOMAIN PROTEIN"/>
    <property type="match status" value="1"/>
</dbReference>